<evidence type="ECO:0000313" key="2">
    <source>
        <dbReference type="Proteomes" id="UP001187192"/>
    </source>
</evidence>
<proteinExistence type="predicted"/>
<comment type="caution">
    <text evidence="1">The sequence shown here is derived from an EMBL/GenBank/DDBJ whole genome shotgun (WGS) entry which is preliminary data.</text>
</comment>
<organism evidence="1 2">
    <name type="scientific">Ficus carica</name>
    <name type="common">Common fig</name>
    <dbReference type="NCBI Taxonomy" id="3494"/>
    <lineage>
        <taxon>Eukaryota</taxon>
        <taxon>Viridiplantae</taxon>
        <taxon>Streptophyta</taxon>
        <taxon>Embryophyta</taxon>
        <taxon>Tracheophyta</taxon>
        <taxon>Spermatophyta</taxon>
        <taxon>Magnoliopsida</taxon>
        <taxon>eudicotyledons</taxon>
        <taxon>Gunneridae</taxon>
        <taxon>Pentapetalae</taxon>
        <taxon>rosids</taxon>
        <taxon>fabids</taxon>
        <taxon>Rosales</taxon>
        <taxon>Moraceae</taxon>
        <taxon>Ficeae</taxon>
        <taxon>Ficus</taxon>
    </lineage>
</organism>
<reference evidence="1" key="1">
    <citation type="submission" date="2023-07" db="EMBL/GenBank/DDBJ databases">
        <title>draft genome sequence of fig (Ficus carica).</title>
        <authorList>
            <person name="Takahashi T."/>
            <person name="Nishimura K."/>
        </authorList>
    </citation>
    <scope>NUCLEOTIDE SEQUENCE</scope>
</reference>
<name>A0AA88JIG6_FICCA</name>
<dbReference type="Proteomes" id="UP001187192">
    <property type="component" value="Unassembled WGS sequence"/>
</dbReference>
<dbReference type="EMBL" id="BTGU01022410">
    <property type="protein sequence ID" value="GMN75575.1"/>
    <property type="molecule type" value="Genomic_DNA"/>
</dbReference>
<dbReference type="AlphaFoldDB" id="A0AA88JIG6"/>
<gene>
    <name evidence="1" type="ORF">TIFTF001_056856</name>
</gene>
<accession>A0AA88JIG6</accession>
<sequence length="75" mass="8796">MPWWISSLEPFKAFFKRLYCSSHFLHLDILITFFRRFIFFNELSSKSLSPRFSSTFSDTKNDTVPVGLGKGILEL</sequence>
<protein>
    <submittedName>
        <fullName evidence="1">Uncharacterized protein</fullName>
    </submittedName>
</protein>
<evidence type="ECO:0000313" key="1">
    <source>
        <dbReference type="EMBL" id="GMN75575.1"/>
    </source>
</evidence>
<keyword evidence="2" id="KW-1185">Reference proteome</keyword>